<dbReference type="InterPro" id="IPR000477">
    <property type="entry name" value="RT_dom"/>
</dbReference>
<dbReference type="Pfam" id="PF14529">
    <property type="entry name" value="Exo_endo_phos_2"/>
    <property type="match status" value="1"/>
</dbReference>
<dbReference type="EMBL" id="GBGD01000373">
    <property type="protein sequence ID" value="JAC88516.1"/>
    <property type="molecule type" value="mRNA"/>
</dbReference>
<dbReference type="GO" id="GO:0003824">
    <property type="term" value="F:catalytic activity"/>
    <property type="evidence" value="ECO:0007669"/>
    <property type="project" value="InterPro"/>
</dbReference>
<evidence type="ECO:0000259" key="1">
    <source>
        <dbReference type="PROSITE" id="PS50878"/>
    </source>
</evidence>
<feature type="non-terminal residue" evidence="2">
    <location>
        <position position="1"/>
    </location>
</feature>
<dbReference type="PROSITE" id="PS50878">
    <property type="entry name" value="RT_POL"/>
    <property type="match status" value="1"/>
</dbReference>
<dbReference type="InterPro" id="IPR005135">
    <property type="entry name" value="Endo/exonuclease/phosphatase"/>
</dbReference>
<dbReference type="GO" id="GO:0071897">
    <property type="term" value="P:DNA biosynthetic process"/>
    <property type="evidence" value="ECO:0007669"/>
    <property type="project" value="UniProtKB-ARBA"/>
</dbReference>
<feature type="domain" description="Reverse transcriptase" evidence="1">
    <location>
        <begin position="445"/>
        <end position="717"/>
    </location>
</feature>
<dbReference type="SUPFAM" id="SSF56672">
    <property type="entry name" value="DNA/RNA polymerases"/>
    <property type="match status" value="1"/>
</dbReference>
<accession>A0A069DXG2</accession>
<feature type="non-terminal residue" evidence="2">
    <location>
        <position position="919"/>
    </location>
</feature>
<dbReference type="CDD" id="cd01650">
    <property type="entry name" value="RT_nLTR_like"/>
    <property type="match status" value="1"/>
</dbReference>
<dbReference type="Pfam" id="PF00078">
    <property type="entry name" value="RVT_1"/>
    <property type="match status" value="1"/>
</dbReference>
<organism evidence="2">
    <name type="scientific">Panstrongylus megistus</name>
    <dbReference type="NCBI Taxonomy" id="65343"/>
    <lineage>
        <taxon>Eukaryota</taxon>
        <taxon>Metazoa</taxon>
        <taxon>Ecdysozoa</taxon>
        <taxon>Arthropoda</taxon>
        <taxon>Hexapoda</taxon>
        <taxon>Insecta</taxon>
        <taxon>Pterygota</taxon>
        <taxon>Neoptera</taxon>
        <taxon>Paraneoptera</taxon>
        <taxon>Hemiptera</taxon>
        <taxon>Heteroptera</taxon>
        <taxon>Panheteroptera</taxon>
        <taxon>Cimicomorpha</taxon>
        <taxon>Reduviidae</taxon>
        <taxon>Triatominae</taxon>
        <taxon>Panstrongylus</taxon>
    </lineage>
</organism>
<dbReference type="InterPro" id="IPR043502">
    <property type="entry name" value="DNA/RNA_pol_sf"/>
</dbReference>
<reference evidence="2" key="1">
    <citation type="journal article" date="2015" name="J. Med. Entomol.">
        <title>A Deep Insight Into the Sialotranscriptome of the Chagas Disease Vector, Panstrongylus megistus (Hemiptera: Heteroptera).</title>
        <authorList>
            <person name="Ribeiro J.M."/>
            <person name="Schwarz A."/>
            <person name="Francischetti I.M."/>
        </authorList>
    </citation>
    <scope>NUCLEOTIDE SEQUENCE</scope>
    <source>
        <tissue evidence="2">Salivary glands</tissue>
    </source>
</reference>
<sequence>LVLIQEPWTVKGQICGLSGKNSKVIWDTNNEQPRACILIRDTINYICLSEFMTRDLVPILAHLKHGGNHRAVVVASSYFAGDRADVPPAEVQRLAEYCREQRLPLLLGCDANAHNRVWGCERNNRRGEYLLEFILQFNLDIFNVGATPTFVTRVREEVLDLTIGSPSIGQYVRDWEVSDEPSLSDHRIIMFYLEGLNDRGMEWRNPRRTNWDVYKTNLGCALNRVDTTKAPWCRLELEHYLEEVNGALIGAFNDSCPVKRLLCNKDAPWWSKDLSRRRSEVRKLFNRAKRTGDWQSYAQGLTTYNKEIRKAKRSSYRSFCENISSLPVAARLYKAMAKHGVGATMSLRKPDGGYTQDGEQRALLLLETHFPGSSPMQGVLERVDPSRPRRSDWGMAKTICTPTRLEWAIKNFQPYKSPGVDGVFPALLQEGMKEILPHLVRITQSSLALGHVPRPWRRARVVFIPKAGRRDATLPKSFRPICLTSFLLKSMERVVDNYIRTVTLERVPLHPRQHAYRAGRSTDTALFQLTDEIQRTLDVKEIAICAFLDIEGAFDNTSHEVVGRALIRRGVDSTTARWMEELLSTRTVETVAGVRTITFNTTRGCPQGGVLSPLMWSLVVDELLCTLTDRGISCQGYADDVVIIARGKFEETLCDIIQRGLDITSKWCRSVGLKINSTKTTIIPFTRRRTLPHLKDIRLNGVAVGWKKEAKYLGVTLDSKLLWNKHMECIVSKATGALMVCRRMAGKSWGSPPFILRWMYTMMVRPIITYGAVAWYKKTKTASAKKILEKVQRLACICITGAMRTCPTAGIEVILDLSPLHLMVERAAKGALLRILKVNLGGEGCLSIREQSSLLTDFPRWSLPRDNMIKRYSFVKNFSWKLGIKQEWSLGSTLAGIKEHAIKWYTDGSKTLEGTGAGV</sequence>
<name>A0A069DXG2_9HEMI</name>
<dbReference type="AlphaFoldDB" id="A0A069DXG2"/>
<dbReference type="SUPFAM" id="SSF56219">
    <property type="entry name" value="DNase I-like"/>
    <property type="match status" value="1"/>
</dbReference>
<dbReference type="Gene3D" id="3.60.10.10">
    <property type="entry name" value="Endonuclease/exonuclease/phosphatase"/>
    <property type="match status" value="1"/>
</dbReference>
<proteinExistence type="evidence at transcript level"/>
<dbReference type="InterPro" id="IPR036691">
    <property type="entry name" value="Endo/exonu/phosph_ase_sf"/>
</dbReference>
<protein>
    <submittedName>
        <fullName evidence="2">Putative lian-aa1 retrotransposon protein</fullName>
    </submittedName>
</protein>
<dbReference type="PANTHER" id="PTHR19446">
    <property type="entry name" value="REVERSE TRANSCRIPTASES"/>
    <property type="match status" value="1"/>
</dbReference>
<evidence type="ECO:0000313" key="2">
    <source>
        <dbReference type="EMBL" id="JAC88516.1"/>
    </source>
</evidence>